<dbReference type="Gene3D" id="3.30.70.1070">
    <property type="entry name" value="Sporulation related repeat"/>
    <property type="match status" value="1"/>
</dbReference>
<dbReference type="EMBL" id="CP000108">
    <property type="protein sequence ID" value="ABB28592.1"/>
    <property type="molecule type" value="Genomic_DNA"/>
</dbReference>
<organism evidence="4">
    <name type="scientific">Chlorobium chlorochromatii (strain CaD3)</name>
    <dbReference type="NCBI Taxonomy" id="340177"/>
    <lineage>
        <taxon>Bacteria</taxon>
        <taxon>Pseudomonadati</taxon>
        <taxon>Chlorobiota</taxon>
        <taxon>Chlorobiia</taxon>
        <taxon>Chlorobiales</taxon>
        <taxon>Chlorobiaceae</taxon>
        <taxon>Chlorobium/Pelodictyon group</taxon>
        <taxon>Chlorobium</taxon>
    </lineage>
</organism>
<proteinExistence type="predicted"/>
<evidence type="ECO:0000256" key="2">
    <source>
        <dbReference type="SAM" id="SignalP"/>
    </source>
</evidence>
<dbReference type="AlphaFoldDB" id="Q3AQY3"/>
<evidence type="ECO:0000259" key="3">
    <source>
        <dbReference type="Pfam" id="PF05036"/>
    </source>
</evidence>
<dbReference type="KEGG" id="cch:Cag_1332"/>
<keyword evidence="2" id="KW-0732">Signal</keyword>
<feature type="domain" description="SPOR" evidence="3">
    <location>
        <begin position="175"/>
        <end position="235"/>
    </location>
</feature>
<dbReference type="eggNOG" id="COG3087">
    <property type="taxonomic scope" value="Bacteria"/>
</dbReference>
<dbReference type="Pfam" id="PF05036">
    <property type="entry name" value="SPOR"/>
    <property type="match status" value="1"/>
</dbReference>
<accession>Q3AQY3</accession>
<dbReference type="GO" id="GO:0042834">
    <property type="term" value="F:peptidoglycan binding"/>
    <property type="evidence" value="ECO:0007669"/>
    <property type="project" value="InterPro"/>
</dbReference>
<dbReference type="InterPro" id="IPR036680">
    <property type="entry name" value="SPOR-like_sf"/>
</dbReference>
<protein>
    <recommendedName>
        <fullName evidence="3">SPOR domain-containing protein</fullName>
    </recommendedName>
</protein>
<reference evidence="4" key="1">
    <citation type="submission" date="2005-08" db="EMBL/GenBank/DDBJ databases">
        <title>Complete sequence of Chlorobium chlorochromatii CaD3.</title>
        <authorList>
            <person name="Copeland A."/>
            <person name="Lucas S."/>
            <person name="Lapidus A."/>
            <person name="Barry K."/>
            <person name="Detter J.C."/>
            <person name="Glavina T."/>
            <person name="Hammon N."/>
            <person name="Israni S."/>
            <person name="Pitluck S."/>
            <person name="Bryant D."/>
            <person name="Schmutz J."/>
            <person name="Larimer F."/>
            <person name="Land M."/>
            <person name="Kyrpides N."/>
            <person name="Ivanova N."/>
            <person name="Richardson P."/>
        </authorList>
    </citation>
    <scope>NUCLEOTIDE SEQUENCE [LARGE SCALE GENOMIC DNA]</scope>
    <source>
        <strain evidence="4">CaD3</strain>
    </source>
</reference>
<dbReference type="InterPro" id="IPR007730">
    <property type="entry name" value="SPOR-like_dom"/>
</dbReference>
<feature type="chain" id="PRO_5004224061" description="SPOR domain-containing protein" evidence="2">
    <location>
        <begin position="27"/>
        <end position="244"/>
    </location>
</feature>
<feature type="compositionally biased region" description="Low complexity" evidence="1">
    <location>
        <begin position="121"/>
        <end position="139"/>
    </location>
</feature>
<name>Q3AQY3_CHLCH</name>
<dbReference type="HOGENOM" id="CLU_078507_0_0_10"/>
<sequence>MQKQHIIFLKLSSLATGCLLAFSLLAPPTSVDAAATRSYARDITSALASNNVERLKSLQDKLTVPAEKLVVEALLTEDGAQAQELYQKQLSLYPDAALDQVSRSRLVAFAQAQERAVALTPSVAQSPKSSSADSAAPAVKPVVPPPAPIVQVPVQPAATATVAQVLPPQQPQAQAKGFTLRFGSFKSEANAQTFASDVNRYAPTEIVLLDGLYRVQLSARYATAEEARKVSRAIPMQSLTVSAQ</sequence>
<feature type="signal peptide" evidence="2">
    <location>
        <begin position="1"/>
        <end position="26"/>
    </location>
</feature>
<evidence type="ECO:0000313" key="4">
    <source>
        <dbReference type="EMBL" id="ABB28592.1"/>
    </source>
</evidence>
<gene>
    <name evidence="4" type="ordered locus">Cag_1332</name>
</gene>
<feature type="region of interest" description="Disordered" evidence="1">
    <location>
        <begin position="120"/>
        <end position="139"/>
    </location>
</feature>
<dbReference type="OrthoDB" id="597560at2"/>
<dbReference type="STRING" id="340177.Cag_1332"/>
<evidence type="ECO:0000256" key="1">
    <source>
        <dbReference type="SAM" id="MobiDB-lite"/>
    </source>
</evidence>